<dbReference type="PANTHER" id="PTHR37539">
    <property type="entry name" value="SECRETED PROTEIN-RELATED"/>
    <property type="match status" value="1"/>
</dbReference>
<dbReference type="InterPro" id="IPR037473">
    <property type="entry name" value="Lcp-like"/>
</dbReference>
<keyword evidence="4" id="KW-1185">Reference proteome</keyword>
<proteinExistence type="predicted"/>
<accession>A0ABZ1XB17</accession>
<dbReference type="RefSeq" id="WP_329271941.1">
    <property type="nucleotide sequence ID" value="NZ_CP109011.1"/>
</dbReference>
<protein>
    <submittedName>
        <fullName evidence="3">DUF2236 domain-containing protein</fullName>
    </submittedName>
</protein>
<organism evidence="3 4">
    <name type="scientific">Streptomyces pseudovenezuelae</name>
    <dbReference type="NCBI Taxonomy" id="67350"/>
    <lineage>
        <taxon>Bacteria</taxon>
        <taxon>Bacillati</taxon>
        <taxon>Actinomycetota</taxon>
        <taxon>Actinomycetes</taxon>
        <taxon>Kitasatosporales</taxon>
        <taxon>Streptomycetaceae</taxon>
        <taxon>Streptomyces</taxon>
        <taxon>Streptomyces aurantiacus group</taxon>
    </lineage>
</organism>
<dbReference type="PANTHER" id="PTHR37539:SF1">
    <property type="entry name" value="ER-BOUND OXYGENASE MPAB_MPAB'_RUBBER OXYGENASE CATALYTIC DOMAIN-CONTAINING PROTEIN"/>
    <property type="match status" value="1"/>
</dbReference>
<reference evidence="3" key="1">
    <citation type="submission" date="2022-10" db="EMBL/GenBank/DDBJ databases">
        <title>The complete genomes of actinobacterial strains from the NBC collection.</title>
        <authorList>
            <person name="Joergensen T.S."/>
            <person name="Alvarez Arevalo M."/>
            <person name="Sterndorff E.B."/>
            <person name="Faurdal D."/>
            <person name="Vuksanovic O."/>
            <person name="Mourched A.-S."/>
            <person name="Charusanti P."/>
            <person name="Shaw S."/>
            <person name="Blin K."/>
            <person name="Weber T."/>
        </authorList>
    </citation>
    <scope>NUCLEOTIDE SEQUENCE</scope>
    <source>
        <strain evidence="3">NBC_00686</strain>
    </source>
</reference>
<evidence type="ECO:0000256" key="1">
    <source>
        <dbReference type="SAM" id="MobiDB-lite"/>
    </source>
</evidence>
<name>A0ABZ1XB17_9ACTN</name>
<sequence>MTANHTPHTPHTTSERVIGLAAVDRQTTLKAHRMAPLLTAGDPLADAVIAELDFHGPKALKGLDTALRKGLAGLDERPSNAVTALLKDVETTPSWVDPLMLHRGDVVSLSVPPMWFGLCAITGALAHTYASPATARMLLRTDRPTPAVTGRLAEAGVWARQTIRPGGLLRGGPGYVATVKARLRHARLRATALADWDSGVPGLPIGQLDMARTWLGFTLIAHHALAAVGIDITDEEEHRLYQYWAYVGHLLGLDESLYKPVVDHAGARRLQDLLDTMTPAPDDTSRTAVAAVIDAQAHATAQAQAAVLSEEQLRDLIHCVLRRSFGNTAAERLAIPVVPAVADLMPLISTLNRQARHWQTYSPASAESARRQALQEPGPGPEPIAAVLPLGVAFQHRAGGRRSGTPAA</sequence>
<dbReference type="Proteomes" id="UP001432168">
    <property type="component" value="Chromosome"/>
</dbReference>
<feature type="domain" description="ER-bound oxygenase mpaB/mpaB'/Rubber oxygenase catalytic" evidence="2">
    <location>
        <begin position="112"/>
        <end position="339"/>
    </location>
</feature>
<evidence type="ECO:0000313" key="3">
    <source>
        <dbReference type="EMBL" id="WUT48645.1"/>
    </source>
</evidence>
<dbReference type="EMBL" id="CP109011">
    <property type="protein sequence ID" value="WUT48645.1"/>
    <property type="molecule type" value="Genomic_DNA"/>
</dbReference>
<dbReference type="InterPro" id="IPR018713">
    <property type="entry name" value="MPAB/Lcp_cat_dom"/>
</dbReference>
<feature type="region of interest" description="Disordered" evidence="1">
    <location>
        <begin position="362"/>
        <end position="382"/>
    </location>
</feature>
<evidence type="ECO:0000259" key="2">
    <source>
        <dbReference type="Pfam" id="PF09995"/>
    </source>
</evidence>
<evidence type="ECO:0000313" key="4">
    <source>
        <dbReference type="Proteomes" id="UP001432168"/>
    </source>
</evidence>
<dbReference type="Pfam" id="PF09995">
    <property type="entry name" value="MPAB_Lcp_cat"/>
    <property type="match status" value="1"/>
</dbReference>
<gene>
    <name evidence="3" type="ORF">OG929_42855</name>
</gene>